<dbReference type="OrthoDB" id="408631at2759"/>
<evidence type="ECO:0000259" key="4">
    <source>
        <dbReference type="Pfam" id="PF00135"/>
    </source>
</evidence>
<proteinExistence type="inferred from homology"/>
<dbReference type="InterPro" id="IPR029058">
    <property type="entry name" value="AB_hydrolase_fold"/>
</dbReference>
<keyword evidence="6" id="KW-1185">Reference proteome</keyword>
<organism evidence="5 6">
    <name type="scientific">Pseudallescheria apiosperma</name>
    <name type="common">Scedosporium apiospermum</name>
    <dbReference type="NCBI Taxonomy" id="563466"/>
    <lineage>
        <taxon>Eukaryota</taxon>
        <taxon>Fungi</taxon>
        <taxon>Dikarya</taxon>
        <taxon>Ascomycota</taxon>
        <taxon>Pezizomycotina</taxon>
        <taxon>Sordariomycetes</taxon>
        <taxon>Hypocreomycetidae</taxon>
        <taxon>Microascales</taxon>
        <taxon>Microascaceae</taxon>
        <taxon>Scedosporium</taxon>
    </lineage>
</organism>
<dbReference type="InterPro" id="IPR019826">
    <property type="entry name" value="Carboxylesterase_B_AS"/>
</dbReference>
<protein>
    <recommendedName>
        <fullName evidence="3">Carboxylic ester hydrolase</fullName>
        <ecNumber evidence="3">3.1.1.-</ecNumber>
    </recommendedName>
</protein>
<dbReference type="Gene3D" id="3.40.50.1820">
    <property type="entry name" value="alpha/beta hydrolase"/>
    <property type="match status" value="1"/>
</dbReference>
<dbReference type="Proteomes" id="UP000028545">
    <property type="component" value="Unassembled WGS sequence"/>
</dbReference>
<comment type="caution">
    <text evidence="5">The sequence shown here is derived from an EMBL/GenBank/DDBJ whole genome shotgun (WGS) entry which is preliminary data.</text>
</comment>
<evidence type="ECO:0000256" key="3">
    <source>
        <dbReference type="RuleBase" id="RU361235"/>
    </source>
</evidence>
<dbReference type="GeneID" id="27722493"/>
<reference evidence="5 6" key="1">
    <citation type="journal article" date="2014" name="Genome Announc.">
        <title>Draft genome sequence of the pathogenic fungus Scedosporium apiospermum.</title>
        <authorList>
            <person name="Vandeputte P."/>
            <person name="Ghamrawi S."/>
            <person name="Rechenmann M."/>
            <person name="Iltis A."/>
            <person name="Giraud S."/>
            <person name="Fleury M."/>
            <person name="Thornton C."/>
            <person name="Delhaes L."/>
            <person name="Meyer W."/>
            <person name="Papon N."/>
            <person name="Bouchara J.P."/>
        </authorList>
    </citation>
    <scope>NUCLEOTIDE SEQUENCE [LARGE SCALE GENOMIC DNA]</scope>
    <source>
        <strain evidence="5 6">IHEM 14462</strain>
    </source>
</reference>
<gene>
    <name evidence="5" type="ORF">SAPIO_CDS3421</name>
</gene>
<dbReference type="RefSeq" id="XP_016644221.1">
    <property type="nucleotide sequence ID" value="XM_016786215.1"/>
</dbReference>
<dbReference type="ESTHER" id="9pezi-a0a084gar0">
    <property type="family name" value="Fungal_carboxylesterase_lipase"/>
</dbReference>
<feature type="domain" description="Carboxylesterase type B" evidence="4">
    <location>
        <begin position="29"/>
        <end position="474"/>
    </location>
</feature>
<evidence type="ECO:0000313" key="5">
    <source>
        <dbReference type="EMBL" id="KEZ44422.1"/>
    </source>
</evidence>
<comment type="similarity">
    <text evidence="1 3">Belongs to the type-B carboxylesterase/lipase family.</text>
</comment>
<dbReference type="InterPro" id="IPR002018">
    <property type="entry name" value="CarbesteraseB"/>
</dbReference>
<dbReference type="InterPro" id="IPR050654">
    <property type="entry name" value="AChE-related_enzymes"/>
</dbReference>
<accession>A0A084GAR0</accession>
<evidence type="ECO:0000313" key="6">
    <source>
        <dbReference type="Proteomes" id="UP000028545"/>
    </source>
</evidence>
<evidence type="ECO:0000256" key="1">
    <source>
        <dbReference type="ARBA" id="ARBA00005964"/>
    </source>
</evidence>
<dbReference type="EMBL" id="JOWA01000088">
    <property type="protein sequence ID" value="KEZ44422.1"/>
    <property type="molecule type" value="Genomic_DNA"/>
</dbReference>
<dbReference type="GO" id="GO:0052689">
    <property type="term" value="F:carboxylic ester hydrolase activity"/>
    <property type="evidence" value="ECO:0007669"/>
    <property type="project" value="TreeGrafter"/>
</dbReference>
<dbReference type="HOGENOM" id="CLU_006586_10_7_1"/>
<dbReference type="PANTHER" id="PTHR43918:SF4">
    <property type="entry name" value="CARBOXYLIC ESTER HYDROLASE"/>
    <property type="match status" value="1"/>
</dbReference>
<evidence type="ECO:0000256" key="2">
    <source>
        <dbReference type="ARBA" id="ARBA00022801"/>
    </source>
</evidence>
<keyword evidence="2 3" id="KW-0378">Hydrolase</keyword>
<dbReference type="Pfam" id="PF00135">
    <property type="entry name" value="COesterase"/>
    <property type="match status" value="1"/>
</dbReference>
<dbReference type="AlphaFoldDB" id="A0A084GAR0"/>
<dbReference type="KEGG" id="sapo:SAPIO_CDS3421"/>
<dbReference type="PROSITE" id="PS00122">
    <property type="entry name" value="CARBOXYLESTERASE_B_1"/>
    <property type="match status" value="1"/>
</dbReference>
<sequence>MKRRCCALLPRYNIGNADPRAAPLISVFFGPRCLGTDHGTYNPAESEDCLFVNVWAPTNATASSKLPVWVYIQGGGYTANSNPDYNGSTVVEQSGRNLVFVNFNYRVGLWGFLADKRVSQDGDLNVGLLDQIHLLKWVKRHISKFGGDPNRVIIHGVSAGAGSAALHLTANGGRDDGLFAGVMTQSVFFPTHPRVEDLGYQFNKTLELVGCEFEDDAMSCLRGKSRKELQDVANRAFSFPGRTRASRWYWTPCVDGDLIRDVPSAMFKSGNFIKVPLMLGTVTDEGSVFSANAATPDEFVSFIRDNFPGLTDSDTPAMIKRYPLMEKLPQHNTWFPSTSKAYGEATFICPTNLILDSFTKSSYASIWSYRYNVWDLSNTWRGVGVTHTFDSAAILGPGSLPTPESYYGYNAPIVPLLMNYYISFVRALDPNVYRHSSAPKWYSWWRDGERLVVELNKTRMETVGAGQKERCEFWKGLSGKMRH</sequence>
<dbReference type="EC" id="3.1.1.-" evidence="3"/>
<dbReference type="VEuPathDB" id="FungiDB:SAPIO_CDS3421"/>
<dbReference type="OMA" id="EWSKGGF"/>
<dbReference type="InterPro" id="IPR019819">
    <property type="entry name" value="Carboxylesterase_B_CS"/>
</dbReference>
<dbReference type="PROSITE" id="PS00941">
    <property type="entry name" value="CARBOXYLESTERASE_B_2"/>
    <property type="match status" value="1"/>
</dbReference>
<name>A0A084GAR0_PSEDA</name>
<dbReference type="PANTHER" id="PTHR43918">
    <property type="entry name" value="ACETYLCHOLINESTERASE"/>
    <property type="match status" value="1"/>
</dbReference>
<dbReference type="SUPFAM" id="SSF53474">
    <property type="entry name" value="alpha/beta-Hydrolases"/>
    <property type="match status" value="1"/>
</dbReference>